<accession>C5L035</accession>
<dbReference type="RefSeq" id="XP_002778098.1">
    <property type="nucleotide sequence ID" value="XM_002778052.1"/>
</dbReference>
<gene>
    <name evidence="2" type="ORF">Pmar_PMAR018537</name>
</gene>
<feature type="region of interest" description="Disordered" evidence="1">
    <location>
        <begin position="232"/>
        <end position="385"/>
    </location>
</feature>
<feature type="compositionally biased region" description="Polar residues" evidence="1">
    <location>
        <begin position="244"/>
        <end position="280"/>
    </location>
</feature>
<evidence type="ECO:0000313" key="2">
    <source>
        <dbReference type="EMBL" id="EER09893.1"/>
    </source>
</evidence>
<dbReference type="GeneID" id="9052832"/>
<dbReference type="AlphaFoldDB" id="C5L035"/>
<organism evidence="3">
    <name type="scientific">Perkinsus marinus (strain ATCC 50983 / TXsc)</name>
    <dbReference type="NCBI Taxonomy" id="423536"/>
    <lineage>
        <taxon>Eukaryota</taxon>
        <taxon>Sar</taxon>
        <taxon>Alveolata</taxon>
        <taxon>Perkinsozoa</taxon>
        <taxon>Perkinsea</taxon>
        <taxon>Perkinsida</taxon>
        <taxon>Perkinsidae</taxon>
        <taxon>Perkinsus</taxon>
    </lineage>
</organism>
<evidence type="ECO:0000256" key="1">
    <source>
        <dbReference type="SAM" id="MobiDB-lite"/>
    </source>
</evidence>
<sequence>MPRGSGGGSASTIAEPVRALTYHENPHKRGTQVTVLIPAFMAKVDKTVPLVSRGDVLEAFRKLPTKAKQELLTIVDAELVSRINEIDLEARKQQLHSMGQYPKHKRLVGQSAFYLFNSTKLMQDILDSSGAQALAHDRSVKPDVLQPKYHPVLNDTLLPFIHDRCEDFLANTKRMRSRIVRRTELWYRLTDFATGDPRHVVVDGIVAQALEFRILSEYYRDKFESIRSKYLKEASSPAKEPQRKSNGSISTDSGDQQQRKNVMMTSEEYTSDTLRSSVPSNLEPGPNGNPSEAPKLPLRPEAGLSLPPEPEAGGNDGEWHVVGKPKVKKGSVPSTTKVSSLMSPRRLARRRAAEKAAATSSELVKPQEKVTAPAASHDRQSRVEHGAGLLTVRRTFIHIEEEPTDECLRYHPSMLSKEAPF</sequence>
<dbReference type="OMA" id="TYHENPH"/>
<evidence type="ECO:0000313" key="3">
    <source>
        <dbReference type="Proteomes" id="UP000007800"/>
    </source>
</evidence>
<name>C5L035_PERM5</name>
<reference evidence="2 3" key="1">
    <citation type="submission" date="2008-07" db="EMBL/GenBank/DDBJ databases">
        <authorList>
            <person name="El-Sayed N."/>
            <person name="Caler E."/>
            <person name="Inman J."/>
            <person name="Amedeo P."/>
            <person name="Hass B."/>
            <person name="Wortman J."/>
        </authorList>
    </citation>
    <scope>NUCLEOTIDE SEQUENCE [LARGE SCALE GENOMIC DNA]</scope>
    <source>
        <strain evidence="3">ATCC 50983 / TXsc</strain>
    </source>
</reference>
<dbReference type="OrthoDB" id="442962at2759"/>
<feature type="compositionally biased region" description="Basic and acidic residues" evidence="1">
    <location>
        <begin position="376"/>
        <end position="385"/>
    </location>
</feature>
<dbReference type="EMBL" id="GG677981">
    <property type="protein sequence ID" value="EER09893.1"/>
    <property type="molecule type" value="Genomic_DNA"/>
</dbReference>
<protein>
    <submittedName>
        <fullName evidence="2">Uncharacterized protein</fullName>
    </submittedName>
</protein>
<proteinExistence type="predicted"/>
<keyword evidence="3" id="KW-1185">Reference proteome</keyword>
<dbReference type="InParanoid" id="C5L035"/>
<dbReference type="Proteomes" id="UP000007800">
    <property type="component" value="Unassembled WGS sequence"/>
</dbReference>